<dbReference type="AlphaFoldDB" id="A0A3N9USJ8"/>
<dbReference type="InterPro" id="IPR031811">
    <property type="entry name" value="ALGX/ALGJ_SGNH-like"/>
</dbReference>
<dbReference type="GO" id="GO:0016740">
    <property type="term" value="F:transferase activity"/>
    <property type="evidence" value="ECO:0007669"/>
    <property type="project" value="UniProtKB-KW"/>
</dbReference>
<keyword evidence="6" id="KW-0016">Alginate biosynthesis</keyword>
<evidence type="ECO:0000256" key="7">
    <source>
        <dbReference type="SAM" id="Phobius"/>
    </source>
</evidence>
<comment type="pathway">
    <text evidence="2">Glycan biosynthesis; alginate biosynthesis.</text>
</comment>
<comment type="subcellular location">
    <subcellularLocation>
        <location evidence="1">Periplasm</location>
    </subcellularLocation>
</comment>
<protein>
    <recommendedName>
        <fullName evidence="8">AlgX/AlgJ SGNH hydrolase-like domain-containing protein</fullName>
    </recommendedName>
</protein>
<keyword evidence="7" id="KW-0812">Transmembrane</keyword>
<dbReference type="Proteomes" id="UP000274033">
    <property type="component" value="Unassembled WGS sequence"/>
</dbReference>
<keyword evidence="3" id="KW-0808">Transferase</keyword>
<evidence type="ECO:0000256" key="2">
    <source>
        <dbReference type="ARBA" id="ARBA00005182"/>
    </source>
</evidence>
<name>A0A3N9USJ8_9BACI</name>
<dbReference type="GO" id="GO:0042597">
    <property type="term" value="C:periplasmic space"/>
    <property type="evidence" value="ECO:0007669"/>
    <property type="project" value="UniProtKB-SubCell"/>
</dbReference>
<dbReference type="EMBL" id="RRCT01000003">
    <property type="protein sequence ID" value="RQW75492.1"/>
    <property type="molecule type" value="Genomic_DNA"/>
</dbReference>
<keyword evidence="10" id="KW-1185">Reference proteome</keyword>
<evidence type="ECO:0000256" key="3">
    <source>
        <dbReference type="ARBA" id="ARBA00022679"/>
    </source>
</evidence>
<evidence type="ECO:0000256" key="1">
    <source>
        <dbReference type="ARBA" id="ARBA00004418"/>
    </source>
</evidence>
<dbReference type="GO" id="GO:0042121">
    <property type="term" value="P:alginic acid biosynthetic process"/>
    <property type="evidence" value="ECO:0007669"/>
    <property type="project" value="UniProtKB-UniPathway"/>
</dbReference>
<evidence type="ECO:0000259" key="8">
    <source>
        <dbReference type="Pfam" id="PF16822"/>
    </source>
</evidence>
<feature type="transmembrane region" description="Helical" evidence="7">
    <location>
        <begin position="6"/>
        <end position="27"/>
    </location>
</feature>
<dbReference type="RefSeq" id="WP_124763267.1">
    <property type="nucleotide sequence ID" value="NZ_JAFBDY010000009.1"/>
</dbReference>
<keyword evidence="4" id="KW-0732">Signal</keyword>
<proteinExistence type="predicted"/>
<keyword evidence="5" id="KW-0574">Periplasm</keyword>
<keyword evidence="7" id="KW-1133">Transmembrane helix</keyword>
<accession>A0A3N9USJ8</accession>
<dbReference type="Pfam" id="PF16822">
    <property type="entry name" value="ALGX"/>
    <property type="match status" value="1"/>
</dbReference>
<organism evidence="9 10">
    <name type="scientific">Lysinibacillus composti</name>
    <dbReference type="NCBI Taxonomy" id="720633"/>
    <lineage>
        <taxon>Bacteria</taxon>
        <taxon>Bacillati</taxon>
        <taxon>Bacillota</taxon>
        <taxon>Bacilli</taxon>
        <taxon>Bacillales</taxon>
        <taxon>Bacillaceae</taxon>
        <taxon>Lysinibacillus</taxon>
    </lineage>
</organism>
<evidence type="ECO:0000256" key="5">
    <source>
        <dbReference type="ARBA" id="ARBA00022764"/>
    </source>
</evidence>
<dbReference type="UniPathway" id="UPA00286"/>
<evidence type="ECO:0000313" key="10">
    <source>
        <dbReference type="Proteomes" id="UP000274033"/>
    </source>
</evidence>
<comment type="caution">
    <text evidence="9">The sequence shown here is derived from an EMBL/GenBank/DDBJ whole genome shotgun (WGS) entry which is preliminary data.</text>
</comment>
<evidence type="ECO:0000256" key="6">
    <source>
        <dbReference type="ARBA" id="ARBA00022841"/>
    </source>
</evidence>
<evidence type="ECO:0000313" key="9">
    <source>
        <dbReference type="EMBL" id="RQW75492.1"/>
    </source>
</evidence>
<evidence type="ECO:0000256" key="4">
    <source>
        <dbReference type="ARBA" id="ARBA00022729"/>
    </source>
</evidence>
<dbReference type="OrthoDB" id="175771at2"/>
<keyword evidence="7" id="KW-0472">Membrane</keyword>
<feature type="domain" description="AlgX/AlgJ SGNH hydrolase-like" evidence="8">
    <location>
        <begin position="101"/>
        <end position="233"/>
    </location>
</feature>
<reference evidence="9 10" key="1">
    <citation type="journal article" date="2013" name="J. Microbiol.">
        <title>Lysinibacillus chungkukjangi sp. nov., isolated from Chungkukjang, Korean fermented soybean food.</title>
        <authorList>
            <person name="Kim S.J."/>
            <person name="Jang Y.H."/>
            <person name="Hamada M."/>
            <person name="Ahn J.H."/>
            <person name="Weon H.Y."/>
            <person name="Suzuki K."/>
            <person name="Whang K.S."/>
            <person name="Kwon S.W."/>
        </authorList>
    </citation>
    <scope>NUCLEOTIDE SEQUENCE [LARGE SCALE GENOMIC DNA]</scope>
    <source>
        <strain evidence="9 10">MCCC 1A12701</strain>
    </source>
</reference>
<gene>
    <name evidence="9" type="ORF">EBB45_04965</name>
</gene>
<sequence>MKILNFLLPIAFIAVLVTGLVLHFTTVDREISEMENRSLQQGDFEPTFKNVISGEYVKKVESYITDQFPYRDDWMKTYVKSQVALGETFIKDSYFVDAESGWIVTKAVEPVEEESITAFANDFVGFKEGLAAKDIPMAFFTFPAKATYIREPSPDFMPVDGGIESNNRLHKVLTEKGIDNAKIMDSIPKGVDVHNMYFKTDHHWKMFGAYQGYLALMENINERIGENIEPIPYDETNNVCLPNAFSGSWNKVLYMTVKSDDQVCYNNPESFETQFQVYKGDVIAGKEPLSFSDIYGQAKKVDDTELVSYASGYSADYAMLNILNKDYDSDKHIVVVKDSYFNAIQFHVASHFKQLTVLDLRYLKGNPTDIIAKLNPDYVFFVYNDRNFNVVESY</sequence>